<feature type="transmembrane region" description="Helical" evidence="1">
    <location>
        <begin position="276"/>
        <end position="295"/>
    </location>
</feature>
<dbReference type="Pfam" id="PF14494">
    <property type="entry name" value="DUF4436"/>
    <property type="match status" value="1"/>
</dbReference>
<dbReference type="PANTHER" id="PTHR37330">
    <property type="entry name" value="CONSERVED TRANSMEMBRANE PROTEIN-RELATED"/>
    <property type="match status" value="1"/>
</dbReference>
<feature type="transmembrane region" description="Helical" evidence="1">
    <location>
        <begin position="15"/>
        <end position="34"/>
    </location>
</feature>
<dbReference type="InterPro" id="IPR027948">
    <property type="entry name" value="DUF4436"/>
</dbReference>
<keyword evidence="1" id="KW-1133">Transmembrane helix</keyword>
<sequence>MDRSTLYYLAKPSRILLISLLIVMAIMIPTLTILDSNSVNDKLTHPSTTKINPYLAPPENFNGIFITCNLTALDLSNDVFHARFNLFPVGSLAANGVKDSIFRRPVSPVTVVIGSNAVNFAANVPMSSQSINLAVSSGNINRYPFDSFTTDFVLYALNTNDTSEVPVAFGIVGAIQSWRSDIQVLEGNDSGIGLITVKVVSKRSFTTQFFSIFVVLSMWILSLTIFTLATTLWFRERKVEPPTIAVTASLLFALPAIRNTQPGIPAIGATIDLAGFMWNMFLVLVSCCVLMANYIHKYQRDKISRSKA</sequence>
<feature type="transmembrane region" description="Helical" evidence="1">
    <location>
        <begin position="209"/>
        <end position="234"/>
    </location>
</feature>
<dbReference type="Proteomes" id="UP001210925">
    <property type="component" value="Unassembled WGS sequence"/>
</dbReference>
<evidence type="ECO:0000313" key="2">
    <source>
        <dbReference type="EMBL" id="KAJ3262215.1"/>
    </source>
</evidence>
<dbReference type="AlphaFoldDB" id="A0AAD5YB77"/>
<keyword evidence="3" id="KW-1185">Reference proteome</keyword>
<gene>
    <name evidence="2" type="ORF">HK103_002628</name>
</gene>
<comment type="caution">
    <text evidence="2">The sequence shown here is derived from an EMBL/GenBank/DDBJ whole genome shotgun (WGS) entry which is preliminary data.</text>
</comment>
<dbReference type="PANTHER" id="PTHR37330:SF1">
    <property type="entry name" value="CONSERVED TRANSMEMBRANE PROTEIN-RELATED"/>
    <property type="match status" value="1"/>
</dbReference>
<evidence type="ECO:0000256" key="1">
    <source>
        <dbReference type="SAM" id="Phobius"/>
    </source>
</evidence>
<organism evidence="2 3">
    <name type="scientific">Boothiomyces macroporosus</name>
    <dbReference type="NCBI Taxonomy" id="261099"/>
    <lineage>
        <taxon>Eukaryota</taxon>
        <taxon>Fungi</taxon>
        <taxon>Fungi incertae sedis</taxon>
        <taxon>Chytridiomycota</taxon>
        <taxon>Chytridiomycota incertae sedis</taxon>
        <taxon>Chytridiomycetes</taxon>
        <taxon>Rhizophydiales</taxon>
        <taxon>Terramycetaceae</taxon>
        <taxon>Boothiomyces</taxon>
    </lineage>
</organism>
<protein>
    <recommendedName>
        <fullName evidence="4">DUF4436 domain-containing protein</fullName>
    </recommendedName>
</protein>
<keyword evidence="1" id="KW-0812">Transmembrane</keyword>
<evidence type="ECO:0008006" key="4">
    <source>
        <dbReference type="Google" id="ProtNLM"/>
    </source>
</evidence>
<reference evidence="2" key="1">
    <citation type="submission" date="2020-05" db="EMBL/GenBank/DDBJ databases">
        <title>Phylogenomic resolution of chytrid fungi.</title>
        <authorList>
            <person name="Stajich J.E."/>
            <person name="Amses K."/>
            <person name="Simmons R."/>
            <person name="Seto K."/>
            <person name="Myers J."/>
            <person name="Bonds A."/>
            <person name="Quandt C.A."/>
            <person name="Barry K."/>
            <person name="Liu P."/>
            <person name="Grigoriev I."/>
            <person name="Longcore J.E."/>
            <person name="James T.Y."/>
        </authorList>
    </citation>
    <scope>NUCLEOTIDE SEQUENCE</scope>
    <source>
        <strain evidence="2">PLAUS21</strain>
    </source>
</reference>
<proteinExistence type="predicted"/>
<keyword evidence="1" id="KW-0472">Membrane</keyword>
<dbReference type="EMBL" id="JADGKB010000002">
    <property type="protein sequence ID" value="KAJ3262215.1"/>
    <property type="molecule type" value="Genomic_DNA"/>
</dbReference>
<accession>A0AAD5YB77</accession>
<name>A0AAD5YB77_9FUNG</name>
<evidence type="ECO:0000313" key="3">
    <source>
        <dbReference type="Proteomes" id="UP001210925"/>
    </source>
</evidence>